<keyword evidence="1" id="KW-0812">Transmembrane</keyword>
<proteinExistence type="predicted"/>
<keyword evidence="1" id="KW-1133">Transmembrane helix</keyword>
<name>A0A382I079_9ZZZZ</name>
<sequence length="203" mass="22088">VNTAGMKKRFLHAFVGFLGLTAFIAIVSVLSGEFGELQMKILVTSFTISAASICSMSCAAFIEKQKQSGLGFSGILLSVAAAVLLIFLIWLEFENEWYFKTTFTVAVCAVSFAHAFLLVLPDLENKHTWIQKAATISILVLGGQIIGVLWADIRHEAYIRALAVVAIIVVLETLLVPLFMKLKTNKKSTGTNLILEPIGPEPS</sequence>
<protein>
    <submittedName>
        <fullName evidence="2">Uncharacterized protein</fullName>
    </submittedName>
</protein>
<gene>
    <name evidence="2" type="ORF">METZ01_LOCUS245593</name>
</gene>
<feature type="non-terminal residue" evidence="2">
    <location>
        <position position="203"/>
    </location>
</feature>
<feature type="transmembrane region" description="Helical" evidence="1">
    <location>
        <begin position="97"/>
        <end position="121"/>
    </location>
</feature>
<reference evidence="2" key="1">
    <citation type="submission" date="2018-05" db="EMBL/GenBank/DDBJ databases">
        <authorList>
            <person name="Lanie J.A."/>
            <person name="Ng W.-L."/>
            <person name="Kazmierczak K.M."/>
            <person name="Andrzejewski T.M."/>
            <person name="Davidsen T.M."/>
            <person name="Wayne K.J."/>
            <person name="Tettelin H."/>
            <person name="Glass J.I."/>
            <person name="Rusch D."/>
            <person name="Podicherti R."/>
            <person name="Tsui H.-C.T."/>
            <person name="Winkler M.E."/>
        </authorList>
    </citation>
    <scope>NUCLEOTIDE SEQUENCE</scope>
</reference>
<keyword evidence="1" id="KW-0472">Membrane</keyword>
<feature type="non-terminal residue" evidence="2">
    <location>
        <position position="1"/>
    </location>
</feature>
<organism evidence="2">
    <name type="scientific">marine metagenome</name>
    <dbReference type="NCBI Taxonomy" id="408172"/>
    <lineage>
        <taxon>unclassified sequences</taxon>
        <taxon>metagenomes</taxon>
        <taxon>ecological metagenomes</taxon>
    </lineage>
</organism>
<feature type="transmembrane region" description="Helical" evidence="1">
    <location>
        <begin position="42"/>
        <end position="62"/>
    </location>
</feature>
<feature type="transmembrane region" description="Helical" evidence="1">
    <location>
        <begin position="12"/>
        <end position="30"/>
    </location>
</feature>
<feature type="transmembrane region" description="Helical" evidence="1">
    <location>
        <begin position="157"/>
        <end position="179"/>
    </location>
</feature>
<accession>A0A382I079</accession>
<evidence type="ECO:0000256" key="1">
    <source>
        <dbReference type="SAM" id="Phobius"/>
    </source>
</evidence>
<evidence type="ECO:0000313" key="2">
    <source>
        <dbReference type="EMBL" id="SVB92739.1"/>
    </source>
</evidence>
<feature type="transmembrane region" description="Helical" evidence="1">
    <location>
        <begin position="69"/>
        <end position="91"/>
    </location>
</feature>
<feature type="transmembrane region" description="Helical" evidence="1">
    <location>
        <begin position="133"/>
        <end position="151"/>
    </location>
</feature>
<dbReference type="AlphaFoldDB" id="A0A382I079"/>
<dbReference type="EMBL" id="UINC01064249">
    <property type="protein sequence ID" value="SVB92739.1"/>
    <property type="molecule type" value="Genomic_DNA"/>
</dbReference>